<evidence type="ECO:0000256" key="1">
    <source>
        <dbReference type="SAM" id="MobiDB-lite"/>
    </source>
</evidence>
<proteinExistence type="predicted"/>
<feature type="compositionally biased region" description="Polar residues" evidence="1">
    <location>
        <begin position="152"/>
        <end position="168"/>
    </location>
</feature>
<dbReference type="AlphaFoldDB" id="A0AAD7NBG1"/>
<name>A0AAD7NBG1_9AGAR</name>
<dbReference type="EMBL" id="JARKIB010000054">
    <property type="protein sequence ID" value="KAJ7753798.1"/>
    <property type="molecule type" value="Genomic_DNA"/>
</dbReference>
<sequence length="417" mass="45836">MASQTPPSSQLVSIASQPRVLNARGDLVTTRLLESVGVTINTELNLYICLPCGSAHTHSIDFSCGILNHLQHEHSGATSSIRDHIVEYTHGFPIMEKYPSIESTTVARLAFSGVHITQDQFGCLHCPYAASEKVVQRYMRETHLDRKGKASSGLSTQVLNSGTSNATTRIRVAERLDVDDEPPSPMSSPLAPLTPTQSSAFGPSSPSPPSSQPRTPRPAKTLMDLFSEFDPKDYQAEELPNAHMITPWLLRNGWHKHLEPYRDDDAQLIQLASVLSDEEFPALHKAVASYFTVATNLIEHTNEVVLQRLNSADPVKNFTLARARALLDAGHRAVEECTAHCSQLHRILLSLWMAKWEATQHHTIHDPTMCFLALLSLEPSGEFAGPKKTTGPSSFGQRLIVSGVVLKNLREGHLGLV</sequence>
<gene>
    <name evidence="2" type="ORF">B0H16DRAFT_1690701</name>
</gene>
<protein>
    <submittedName>
        <fullName evidence="2">Uncharacterized protein</fullName>
    </submittedName>
</protein>
<comment type="caution">
    <text evidence="2">The sequence shown here is derived from an EMBL/GenBank/DDBJ whole genome shotgun (WGS) entry which is preliminary data.</text>
</comment>
<keyword evidence="3" id="KW-1185">Reference proteome</keyword>
<reference evidence="2" key="1">
    <citation type="submission" date="2023-03" db="EMBL/GenBank/DDBJ databases">
        <title>Massive genome expansion in bonnet fungi (Mycena s.s.) driven by repeated elements and novel gene families across ecological guilds.</title>
        <authorList>
            <consortium name="Lawrence Berkeley National Laboratory"/>
            <person name="Harder C.B."/>
            <person name="Miyauchi S."/>
            <person name="Viragh M."/>
            <person name="Kuo A."/>
            <person name="Thoen E."/>
            <person name="Andreopoulos B."/>
            <person name="Lu D."/>
            <person name="Skrede I."/>
            <person name="Drula E."/>
            <person name="Henrissat B."/>
            <person name="Morin E."/>
            <person name="Kohler A."/>
            <person name="Barry K."/>
            <person name="LaButti K."/>
            <person name="Morin E."/>
            <person name="Salamov A."/>
            <person name="Lipzen A."/>
            <person name="Mereny Z."/>
            <person name="Hegedus B."/>
            <person name="Baldrian P."/>
            <person name="Stursova M."/>
            <person name="Weitz H."/>
            <person name="Taylor A."/>
            <person name="Grigoriev I.V."/>
            <person name="Nagy L.G."/>
            <person name="Martin F."/>
            <person name="Kauserud H."/>
        </authorList>
    </citation>
    <scope>NUCLEOTIDE SEQUENCE</scope>
    <source>
        <strain evidence="2">CBHHK182m</strain>
    </source>
</reference>
<accession>A0AAD7NBG1</accession>
<feature type="region of interest" description="Disordered" evidence="1">
    <location>
        <begin position="145"/>
        <end position="218"/>
    </location>
</feature>
<evidence type="ECO:0000313" key="2">
    <source>
        <dbReference type="EMBL" id="KAJ7753798.1"/>
    </source>
</evidence>
<dbReference type="Proteomes" id="UP001215598">
    <property type="component" value="Unassembled WGS sequence"/>
</dbReference>
<evidence type="ECO:0000313" key="3">
    <source>
        <dbReference type="Proteomes" id="UP001215598"/>
    </source>
</evidence>
<feature type="compositionally biased region" description="Low complexity" evidence="1">
    <location>
        <begin position="187"/>
        <end position="204"/>
    </location>
</feature>
<organism evidence="2 3">
    <name type="scientific">Mycena metata</name>
    <dbReference type="NCBI Taxonomy" id="1033252"/>
    <lineage>
        <taxon>Eukaryota</taxon>
        <taxon>Fungi</taxon>
        <taxon>Dikarya</taxon>
        <taxon>Basidiomycota</taxon>
        <taxon>Agaricomycotina</taxon>
        <taxon>Agaricomycetes</taxon>
        <taxon>Agaricomycetidae</taxon>
        <taxon>Agaricales</taxon>
        <taxon>Marasmiineae</taxon>
        <taxon>Mycenaceae</taxon>
        <taxon>Mycena</taxon>
    </lineage>
</organism>